<feature type="binding site" evidence="7">
    <location>
        <position position="915"/>
    </location>
    <ligand>
        <name>Zn(2+)</name>
        <dbReference type="ChEBI" id="CHEBI:29105"/>
        <label>2</label>
    </ligand>
</feature>
<evidence type="ECO:0000256" key="2">
    <source>
        <dbReference type="ARBA" id="ARBA00022679"/>
    </source>
</evidence>
<dbReference type="InterPro" id="IPR042102">
    <property type="entry name" value="RNA_pol_Rpb1_3_sf"/>
</dbReference>
<proteinExistence type="inferred from homology"/>
<organism evidence="10 11">
    <name type="scientific">bacterium (Candidatus Gribaldobacteria) CG08_land_8_20_14_0_20_39_15</name>
    <dbReference type="NCBI Taxonomy" id="2014273"/>
    <lineage>
        <taxon>Bacteria</taxon>
        <taxon>Candidatus Gribaldobacteria</taxon>
    </lineage>
</organism>
<dbReference type="GO" id="GO:0003899">
    <property type="term" value="F:DNA-directed RNA polymerase activity"/>
    <property type="evidence" value="ECO:0007669"/>
    <property type="project" value="UniProtKB-UniRule"/>
</dbReference>
<reference evidence="11" key="1">
    <citation type="submission" date="2017-09" db="EMBL/GenBank/DDBJ databases">
        <title>Depth-based differentiation of microbial function through sediment-hosted aquifers and enrichment of novel symbionts in the deep terrestrial subsurface.</title>
        <authorList>
            <person name="Probst A.J."/>
            <person name="Ladd B."/>
            <person name="Jarett J.K."/>
            <person name="Geller-Mcgrath D.E."/>
            <person name="Sieber C.M.K."/>
            <person name="Emerson J.B."/>
            <person name="Anantharaman K."/>
            <person name="Thomas B.C."/>
            <person name="Malmstrom R."/>
            <person name="Stieglmeier M."/>
            <person name="Klingl A."/>
            <person name="Woyke T."/>
            <person name="Ryan C.M."/>
            <person name="Banfield J.F."/>
        </authorList>
    </citation>
    <scope>NUCLEOTIDE SEQUENCE [LARGE SCALE GENOMIC DNA]</scope>
</reference>
<evidence type="ECO:0000256" key="4">
    <source>
        <dbReference type="ARBA" id="ARBA00022723"/>
    </source>
</evidence>
<evidence type="ECO:0000256" key="5">
    <source>
        <dbReference type="ARBA" id="ARBA00023163"/>
    </source>
</evidence>
<dbReference type="InterPro" id="IPR007083">
    <property type="entry name" value="RNA_pol_Rpb1_4"/>
</dbReference>
<dbReference type="Pfam" id="PF00623">
    <property type="entry name" value="RNA_pol_Rpb1_2"/>
    <property type="match status" value="2"/>
</dbReference>
<dbReference type="Gene3D" id="1.10.132.30">
    <property type="match status" value="1"/>
</dbReference>
<dbReference type="InterPro" id="IPR012754">
    <property type="entry name" value="DNA-dir_RpoC_beta_prime_bact"/>
</dbReference>
<comment type="catalytic activity">
    <reaction evidence="6 7 8">
        <text>RNA(n) + a ribonucleoside 5'-triphosphate = RNA(n+1) + diphosphate</text>
        <dbReference type="Rhea" id="RHEA:21248"/>
        <dbReference type="Rhea" id="RHEA-COMP:14527"/>
        <dbReference type="Rhea" id="RHEA-COMP:17342"/>
        <dbReference type="ChEBI" id="CHEBI:33019"/>
        <dbReference type="ChEBI" id="CHEBI:61557"/>
        <dbReference type="ChEBI" id="CHEBI:140395"/>
        <dbReference type="EC" id="2.7.7.6"/>
    </reaction>
</comment>
<dbReference type="GO" id="GO:0003677">
    <property type="term" value="F:DNA binding"/>
    <property type="evidence" value="ECO:0007669"/>
    <property type="project" value="UniProtKB-UniRule"/>
</dbReference>
<dbReference type="GO" id="GO:0008270">
    <property type="term" value="F:zinc ion binding"/>
    <property type="evidence" value="ECO:0007669"/>
    <property type="project" value="UniProtKB-UniRule"/>
</dbReference>
<dbReference type="Pfam" id="PF04998">
    <property type="entry name" value="RNA_pol_Rpb1_5"/>
    <property type="match status" value="1"/>
</dbReference>
<feature type="binding site" evidence="7">
    <location>
        <position position="506"/>
    </location>
    <ligand>
        <name>Mg(2+)</name>
        <dbReference type="ChEBI" id="CHEBI:18420"/>
    </ligand>
</feature>
<dbReference type="InterPro" id="IPR038120">
    <property type="entry name" value="Rpb1_funnel_sf"/>
</dbReference>
<dbReference type="Pfam" id="PF04997">
    <property type="entry name" value="RNA_pol_Rpb1_1"/>
    <property type="match status" value="1"/>
</dbReference>
<feature type="binding site" evidence="7">
    <location>
        <position position="77"/>
    </location>
    <ligand>
        <name>Zn(2+)</name>
        <dbReference type="ChEBI" id="CHEBI:29105"/>
        <label>1</label>
    </ligand>
</feature>
<dbReference type="PANTHER" id="PTHR19376">
    <property type="entry name" value="DNA-DIRECTED RNA POLYMERASE"/>
    <property type="match status" value="1"/>
</dbReference>
<keyword evidence="7" id="KW-0862">Zinc</keyword>
<feature type="binding site" evidence="7">
    <location>
        <position position="74"/>
    </location>
    <ligand>
        <name>Zn(2+)</name>
        <dbReference type="ChEBI" id="CHEBI:29105"/>
        <label>1</label>
    </ligand>
</feature>
<feature type="binding site" evidence="7">
    <location>
        <position position="832"/>
    </location>
    <ligand>
        <name>Zn(2+)</name>
        <dbReference type="ChEBI" id="CHEBI:29105"/>
        <label>2</label>
    </ligand>
</feature>
<gene>
    <name evidence="7 10" type="primary">rpoC</name>
    <name evidence="10" type="ORF">COT20_00310</name>
</gene>
<dbReference type="Gene3D" id="2.40.50.100">
    <property type="match status" value="1"/>
</dbReference>
<dbReference type="InterPro" id="IPR045867">
    <property type="entry name" value="DNA-dir_RpoC_beta_prime"/>
</dbReference>
<keyword evidence="7" id="KW-0460">Magnesium</keyword>
<feature type="binding site" evidence="7">
    <location>
        <position position="912"/>
    </location>
    <ligand>
        <name>Zn(2+)</name>
        <dbReference type="ChEBI" id="CHEBI:29105"/>
        <label>2</label>
    </ligand>
</feature>
<evidence type="ECO:0000256" key="8">
    <source>
        <dbReference type="RuleBase" id="RU004279"/>
    </source>
</evidence>
<dbReference type="GO" id="GO:0000428">
    <property type="term" value="C:DNA-directed RNA polymerase complex"/>
    <property type="evidence" value="ECO:0007669"/>
    <property type="project" value="UniProtKB-KW"/>
</dbReference>
<dbReference type="InterPro" id="IPR006592">
    <property type="entry name" value="RNA_pol_N"/>
</dbReference>
<evidence type="ECO:0000256" key="6">
    <source>
        <dbReference type="ARBA" id="ARBA00048552"/>
    </source>
</evidence>
<name>A0A2M6XV56_9BACT</name>
<comment type="similarity">
    <text evidence="7 8">Belongs to the RNA polymerase beta' chain family.</text>
</comment>
<dbReference type="CDD" id="cd01609">
    <property type="entry name" value="RNAP_beta'_N"/>
    <property type="match status" value="1"/>
</dbReference>
<comment type="cofactor">
    <cofactor evidence="7">
        <name>Zn(2+)</name>
        <dbReference type="ChEBI" id="CHEBI:29105"/>
    </cofactor>
    <text evidence="7">Binds 2 Zn(2+) ions per subunit.</text>
</comment>
<dbReference type="InterPro" id="IPR007066">
    <property type="entry name" value="RNA_pol_Rpb1_3"/>
</dbReference>
<evidence type="ECO:0000313" key="11">
    <source>
        <dbReference type="Proteomes" id="UP000229784"/>
    </source>
</evidence>
<comment type="cofactor">
    <cofactor evidence="7">
        <name>Mg(2+)</name>
        <dbReference type="ChEBI" id="CHEBI:18420"/>
    </cofactor>
    <text evidence="7">Binds 1 Mg(2+) ion per subunit.</text>
</comment>
<dbReference type="NCBIfam" id="TIGR02386">
    <property type="entry name" value="rpoC_TIGR"/>
    <property type="match status" value="1"/>
</dbReference>
<feature type="binding site" evidence="7">
    <location>
        <position position="504"/>
    </location>
    <ligand>
        <name>Mg(2+)</name>
        <dbReference type="ChEBI" id="CHEBI:18420"/>
    </ligand>
</feature>
<dbReference type="Pfam" id="PF05000">
    <property type="entry name" value="RNA_pol_Rpb1_4"/>
    <property type="match status" value="1"/>
</dbReference>
<dbReference type="Pfam" id="PF04983">
    <property type="entry name" value="RNA_pol_Rpb1_3"/>
    <property type="match status" value="1"/>
</dbReference>
<evidence type="ECO:0000256" key="1">
    <source>
        <dbReference type="ARBA" id="ARBA00022478"/>
    </source>
</evidence>
<dbReference type="Gene3D" id="1.10.1790.20">
    <property type="match status" value="1"/>
</dbReference>
<dbReference type="InterPro" id="IPR007080">
    <property type="entry name" value="RNA_pol_Rpb1_1"/>
</dbReference>
<feature type="domain" description="RNA polymerase N-terminal" evidence="9">
    <location>
        <begin position="273"/>
        <end position="556"/>
    </location>
</feature>
<feature type="binding site" evidence="7">
    <location>
        <position position="61"/>
    </location>
    <ligand>
        <name>Zn(2+)</name>
        <dbReference type="ChEBI" id="CHEBI:29105"/>
        <label>1</label>
    </ligand>
</feature>
<evidence type="ECO:0000313" key="10">
    <source>
        <dbReference type="EMBL" id="PIU16536.1"/>
    </source>
</evidence>
<dbReference type="AlphaFoldDB" id="A0A2M6XV56"/>
<dbReference type="Gene3D" id="2.40.40.20">
    <property type="match status" value="1"/>
</dbReference>
<dbReference type="PANTHER" id="PTHR19376:SF54">
    <property type="entry name" value="DNA-DIRECTED RNA POLYMERASE SUBUNIT BETA"/>
    <property type="match status" value="1"/>
</dbReference>
<keyword evidence="1 7" id="KW-0240">DNA-directed RNA polymerase</keyword>
<dbReference type="HAMAP" id="MF_01322">
    <property type="entry name" value="RNApol_bact_RpoC"/>
    <property type="match status" value="1"/>
</dbReference>
<sequence length="1204" mass="134994">MRAADLQAIRIKVASPEEILAWSHGEVKKPETINYRTQRPEKDGLFCEKIFGPTKDFECYCSKYKGVRFKGTTCDRCGVEVIKSAVRRERMGHITLAVPVSHIWFLRGVPSRIGMILGLPSQTLEKVIYFAAYIIIRVDQQGKARLLGELDEEFKKKSQGFKKQTAKQTKTSNLELENLKNNYLIRKQEILSLEPLSILSEAQYREFIARYGEIFEAGTGAETIRTIFEKIDFKKEITVLRERAEGKTGTQRKKTLMALRLFEGMQKAGLRPEWMIMSVLPVLPPDLRPMVQLDGGRYASSDLNDLYRRVINRNNRLKYLLEISAPDVIIRNEKRMLQEAVDALLDNKMRKSQMVTAATTGGKRVLKSLADILGGKQGRFRKNLLGKRVDYSGRSVIVPGSEFQLFQCGIPKIMALELFRPFVIKKLLEKGLVYNIRGATRLIEEGLDDVWACLEEVVEGKLVLLNRAPTLHRLGIQAFEPKLIEGEAIKLHPMVCAAFNADFDGDQMAVHVPLSEDAQKEAVDLMWSAKNILKPADGLPIVTPAKDMILGCYYLTGVQESGLGEGMAFSSPQEAILVHQMGSLDLRSLIKVRWTDDKSKEQKLLETTCGRLIFNQALPANFPFFNEQATSKKISKILSRIVESYSLEETQRTLDKIKDIGFEYATQSGVSWGMDDLIVPAAKKDLMKAAEAEVAKIEQNYKKGFLSRQEKGSKLIGIWQEVKAKIEKMIPDTLPKDGPVFTMINSGARGSWAQPVQMAGMKGLVTSPSGRIIEMPIKHSFKEGFGILEYFISTHGARKGTSDTALRTSASGYLTRRLVDVVHEMIIADKDCHSQDGLEVLRKEASDIGQDFRFKIVGRVVLENVKNSETKQVIVKRGEIINWQVANMIDELKIEKIKVRSPLTCKNSRRVCQMCYGWDMGRNTLVRLGEAVGIVAAQSIGEPGTQLTMRTFHTGGVSSASDITRGLPRIEEIFEARIPKGEGTLTLNKGKVTEVDLEKGIIKIEVIGKKDNQTSKKKSKDGDVIEYRIPLETDVYVKKGDVVEPGQALCQGSLDLKKLFKTTGLLATQRYILREIQRIYTSEGINIHDKHIEIVVKQMFSRLRIVDPGDGPWVIGQIVSLVEFDEVQNALLKNKKKPAKSRRIILGISRVALTSDSFLSAASFQETSRILIKSALEGREDHLNGLKENVMIGRLIPAGTGFRG</sequence>
<keyword evidence="3 7" id="KW-0548">Nucleotidyltransferase</keyword>
<dbReference type="InterPro" id="IPR007081">
    <property type="entry name" value="RNA_pol_Rpb1_5"/>
</dbReference>
<dbReference type="Proteomes" id="UP000229784">
    <property type="component" value="Unassembled WGS sequence"/>
</dbReference>
<dbReference type="GO" id="GO:0000287">
    <property type="term" value="F:magnesium ion binding"/>
    <property type="evidence" value="ECO:0007669"/>
    <property type="project" value="UniProtKB-UniRule"/>
</dbReference>
<dbReference type="Gene3D" id="1.10.150.390">
    <property type="match status" value="1"/>
</dbReference>
<comment type="subunit">
    <text evidence="7">The RNAP catalytic core consists of 2 alpha, 1 beta, 1 beta' and 1 omega subunit. When a sigma factor is associated with the core the holoenzyme is formed, which can initiate transcription.</text>
</comment>
<dbReference type="EMBL" id="PEXQ01000009">
    <property type="protein sequence ID" value="PIU16536.1"/>
    <property type="molecule type" value="Genomic_DNA"/>
</dbReference>
<evidence type="ECO:0000256" key="3">
    <source>
        <dbReference type="ARBA" id="ARBA00022695"/>
    </source>
</evidence>
<comment type="function">
    <text evidence="7 8">DNA-dependent RNA polymerase catalyzes the transcription of DNA into RNA using the four ribonucleoside triphosphates as substrates.</text>
</comment>
<dbReference type="Gene3D" id="1.10.40.90">
    <property type="match status" value="1"/>
</dbReference>
<evidence type="ECO:0000259" key="9">
    <source>
        <dbReference type="SMART" id="SM00663"/>
    </source>
</evidence>
<keyword evidence="2 7" id="KW-0808">Transferase</keyword>
<dbReference type="CDD" id="cd02655">
    <property type="entry name" value="RNAP_beta'_C"/>
    <property type="match status" value="1"/>
</dbReference>
<keyword evidence="4 7" id="KW-0479">Metal-binding</keyword>
<feature type="binding site" evidence="7">
    <location>
        <position position="59"/>
    </location>
    <ligand>
        <name>Zn(2+)</name>
        <dbReference type="ChEBI" id="CHEBI:29105"/>
        <label>1</label>
    </ligand>
</feature>
<accession>A0A2M6XV56</accession>
<dbReference type="SMART" id="SM00663">
    <property type="entry name" value="RPOLA_N"/>
    <property type="match status" value="1"/>
</dbReference>
<protein>
    <recommendedName>
        <fullName evidence="7">DNA-directed RNA polymerase subunit beta'</fullName>
        <shortName evidence="7">RNAP subunit beta'</shortName>
        <ecNumber evidence="7">2.7.7.6</ecNumber>
    </recommendedName>
    <alternativeName>
        <fullName evidence="7">RNA polymerase subunit beta'</fullName>
    </alternativeName>
    <alternativeName>
        <fullName evidence="7">Transcriptase subunit beta'</fullName>
    </alternativeName>
</protein>
<evidence type="ECO:0000256" key="7">
    <source>
        <dbReference type="HAMAP-Rule" id="MF_01322"/>
    </source>
</evidence>
<dbReference type="Gene3D" id="1.10.274.100">
    <property type="entry name" value="RNA polymerase Rpb1, domain 3"/>
    <property type="match status" value="2"/>
</dbReference>
<keyword evidence="5 7" id="KW-0804">Transcription</keyword>
<dbReference type="Gene3D" id="4.10.860.120">
    <property type="entry name" value="RNA polymerase II, clamp domain"/>
    <property type="match status" value="1"/>
</dbReference>
<comment type="caution">
    <text evidence="10">The sequence shown here is derived from an EMBL/GenBank/DDBJ whole genome shotgun (WGS) entry which is preliminary data.</text>
</comment>
<dbReference type="EC" id="2.7.7.6" evidence="7"/>
<dbReference type="InterPro" id="IPR000722">
    <property type="entry name" value="RNA_pol_asu"/>
</dbReference>
<dbReference type="InterPro" id="IPR044893">
    <property type="entry name" value="RNA_pol_Rpb1_clamp_domain"/>
</dbReference>
<feature type="binding site" evidence="7">
    <location>
        <position position="502"/>
    </location>
    <ligand>
        <name>Mg(2+)</name>
        <dbReference type="ChEBI" id="CHEBI:18420"/>
    </ligand>
</feature>
<dbReference type="SUPFAM" id="SSF64484">
    <property type="entry name" value="beta and beta-prime subunits of DNA dependent RNA-polymerase"/>
    <property type="match status" value="1"/>
</dbReference>
<dbReference type="GO" id="GO:0006351">
    <property type="term" value="P:DNA-templated transcription"/>
    <property type="evidence" value="ECO:0007669"/>
    <property type="project" value="UniProtKB-UniRule"/>
</dbReference>
<feature type="binding site" evidence="7">
    <location>
        <position position="905"/>
    </location>
    <ligand>
        <name>Zn(2+)</name>
        <dbReference type="ChEBI" id="CHEBI:29105"/>
        <label>2</label>
    </ligand>
</feature>